<name>A0A381NT43_9ZZZZ</name>
<proteinExistence type="predicted"/>
<dbReference type="InterPro" id="IPR044855">
    <property type="entry name" value="CoA-Trfase_III_dom3_sf"/>
</dbReference>
<protein>
    <recommendedName>
        <fullName evidence="2">CoA transferase</fullName>
    </recommendedName>
</protein>
<dbReference type="InterPro" id="IPR023606">
    <property type="entry name" value="CoA-Trfase_III_dom_1_sf"/>
</dbReference>
<dbReference type="AlphaFoldDB" id="A0A381NT43"/>
<gene>
    <name evidence="1" type="ORF">METZ01_LOCUS9882</name>
</gene>
<sequence>MAPGPFCSMMLGDMGADVIKVEAPPTARIIASRTVNDPQNRKNAATNPLNRNKRSIVLDLKKEEGIKILHQLCQDADVFLEGFRPEVVTRLGCGYETIKEINPSIIYCSISGYGQTGPYKDLVGHDINYISVGGALGLIGSENGKPSIPYNLIADFAAGGMNAAFSIVCALFSRSNTHEGQKIDIAMSDGVTYLLSAISGEYFKSGEAPKPGQMTLNGGAPYYNVFECEDGKYISLGCIEPNFWRNLCRTLKLDQFLDSQHNTDQYEEIMSELQTLFKTKKRDEWWDLFRQTEDVAAAPVYDFNEVLEDPHIKARGMFIQAGTVDETVITQVGFGSKLMNTPSSIRKLGTIPGADSENILREMGYSANEIKSLINSEIIFN</sequence>
<dbReference type="PANTHER" id="PTHR48228">
    <property type="entry name" value="SUCCINYL-COA--D-CITRAMALATE COA-TRANSFERASE"/>
    <property type="match status" value="1"/>
</dbReference>
<dbReference type="PANTHER" id="PTHR48228:SF5">
    <property type="entry name" value="ALPHA-METHYLACYL-COA RACEMASE"/>
    <property type="match status" value="1"/>
</dbReference>
<dbReference type="Pfam" id="PF02515">
    <property type="entry name" value="CoA_transf_3"/>
    <property type="match status" value="1"/>
</dbReference>
<evidence type="ECO:0008006" key="2">
    <source>
        <dbReference type="Google" id="ProtNLM"/>
    </source>
</evidence>
<evidence type="ECO:0000313" key="1">
    <source>
        <dbReference type="EMBL" id="SUZ57028.1"/>
    </source>
</evidence>
<dbReference type="Gene3D" id="3.40.50.10540">
    <property type="entry name" value="Crotonobetainyl-coa:carnitine coa-transferase, domain 1"/>
    <property type="match status" value="1"/>
</dbReference>
<dbReference type="Gene3D" id="3.30.1540.10">
    <property type="entry name" value="formyl-coa transferase, domain 3"/>
    <property type="match status" value="1"/>
</dbReference>
<dbReference type="GO" id="GO:0003824">
    <property type="term" value="F:catalytic activity"/>
    <property type="evidence" value="ECO:0007669"/>
    <property type="project" value="InterPro"/>
</dbReference>
<dbReference type="InterPro" id="IPR050509">
    <property type="entry name" value="CoA-transferase_III"/>
</dbReference>
<accession>A0A381NT43</accession>
<dbReference type="InterPro" id="IPR003673">
    <property type="entry name" value="CoA-Trfase_fam_III"/>
</dbReference>
<organism evidence="1">
    <name type="scientific">marine metagenome</name>
    <dbReference type="NCBI Taxonomy" id="408172"/>
    <lineage>
        <taxon>unclassified sequences</taxon>
        <taxon>metagenomes</taxon>
        <taxon>ecological metagenomes</taxon>
    </lineage>
</organism>
<dbReference type="EMBL" id="UINC01000537">
    <property type="protein sequence ID" value="SUZ57028.1"/>
    <property type="molecule type" value="Genomic_DNA"/>
</dbReference>
<dbReference type="SUPFAM" id="SSF89796">
    <property type="entry name" value="CoA-transferase family III (CaiB/BaiF)"/>
    <property type="match status" value="1"/>
</dbReference>
<reference evidence="1" key="1">
    <citation type="submission" date="2018-05" db="EMBL/GenBank/DDBJ databases">
        <authorList>
            <person name="Lanie J.A."/>
            <person name="Ng W.-L."/>
            <person name="Kazmierczak K.M."/>
            <person name="Andrzejewski T.M."/>
            <person name="Davidsen T.M."/>
            <person name="Wayne K.J."/>
            <person name="Tettelin H."/>
            <person name="Glass J.I."/>
            <person name="Rusch D."/>
            <person name="Podicherti R."/>
            <person name="Tsui H.-C.T."/>
            <person name="Winkler M.E."/>
        </authorList>
    </citation>
    <scope>NUCLEOTIDE SEQUENCE</scope>
</reference>